<dbReference type="GO" id="GO:0046872">
    <property type="term" value="F:metal ion binding"/>
    <property type="evidence" value="ECO:0007669"/>
    <property type="project" value="UniProtKB-KW"/>
</dbReference>
<dbReference type="Pfam" id="PF13237">
    <property type="entry name" value="Fer4_10"/>
    <property type="match status" value="1"/>
</dbReference>
<name>A0A378YA79_9NOCA</name>
<evidence type="ECO:0000256" key="2">
    <source>
        <dbReference type="ARBA" id="ARBA00022723"/>
    </source>
</evidence>
<feature type="region of interest" description="Disordered" evidence="6">
    <location>
        <begin position="748"/>
        <end position="1063"/>
    </location>
</feature>
<feature type="compositionally biased region" description="Low complexity" evidence="6">
    <location>
        <begin position="983"/>
        <end position="1020"/>
    </location>
</feature>
<dbReference type="EMBL" id="UGRY01000002">
    <property type="protein sequence ID" value="SUA74115.1"/>
    <property type="molecule type" value="Genomic_DNA"/>
</dbReference>
<feature type="transmembrane region" description="Helical" evidence="7">
    <location>
        <begin position="153"/>
        <end position="172"/>
    </location>
</feature>
<dbReference type="GO" id="GO:0051539">
    <property type="term" value="F:4 iron, 4 sulfur cluster binding"/>
    <property type="evidence" value="ECO:0007669"/>
    <property type="project" value="UniProtKB-KW"/>
</dbReference>
<dbReference type="AlphaFoldDB" id="A0A378YA79"/>
<evidence type="ECO:0000313" key="9">
    <source>
        <dbReference type="EMBL" id="SUA74115.1"/>
    </source>
</evidence>
<evidence type="ECO:0000259" key="8">
    <source>
        <dbReference type="PROSITE" id="PS51379"/>
    </source>
</evidence>
<feature type="transmembrane region" description="Helical" evidence="7">
    <location>
        <begin position="218"/>
        <end position="236"/>
    </location>
</feature>
<keyword evidence="7" id="KW-1133">Transmembrane helix</keyword>
<feature type="domain" description="4Fe-4S ferredoxin-type" evidence="8">
    <location>
        <begin position="289"/>
        <end position="319"/>
    </location>
</feature>
<feature type="transmembrane region" description="Helical" evidence="7">
    <location>
        <begin position="192"/>
        <end position="211"/>
    </location>
</feature>
<protein>
    <submittedName>
        <fullName evidence="9">Succinate dehydrogenase/fumarate reductase iron-sulfur subunit</fullName>
    </submittedName>
</protein>
<feature type="compositionally biased region" description="Polar residues" evidence="6">
    <location>
        <begin position="1024"/>
        <end position="1034"/>
    </location>
</feature>
<dbReference type="RefSeq" id="WP_115061487.1">
    <property type="nucleotide sequence ID" value="NZ_UGRY01000002.1"/>
</dbReference>
<evidence type="ECO:0000256" key="1">
    <source>
        <dbReference type="ARBA" id="ARBA00022485"/>
    </source>
</evidence>
<dbReference type="InterPro" id="IPR051460">
    <property type="entry name" value="HdrC_iron-sulfur_subunit"/>
</dbReference>
<dbReference type="PANTHER" id="PTHR43255">
    <property type="entry name" value="IRON-SULFUR-BINDING OXIDOREDUCTASE FADF-RELATED-RELATED"/>
    <property type="match status" value="1"/>
</dbReference>
<evidence type="ECO:0000313" key="10">
    <source>
        <dbReference type="Proteomes" id="UP000255467"/>
    </source>
</evidence>
<feature type="compositionally biased region" description="Low complexity" evidence="6">
    <location>
        <begin position="909"/>
        <end position="968"/>
    </location>
</feature>
<reference evidence="9 10" key="1">
    <citation type="submission" date="2018-06" db="EMBL/GenBank/DDBJ databases">
        <authorList>
            <consortium name="Pathogen Informatics"/>
            <person name="Doyle S."/>
        </authorList>
    </citation>
    <scope>NUCLEOTIDE SEQUENCE [LARGE SCALE GENOMIC DNA]</scope>
    <source>
        <strain evidence="9 10">NCTC1934</strain>
    </source>
</reference>
<feature type="transmembrane region" description="Helical" evidence="7">
    <location>
        <begin position="72"/>
        <end position="93"/>
    </location>
</feature>
<keyword evidence="1" id="KW-0004">4Fe-4S</keyword>
<feature type="compositionally biased region" description="Low complexity" evidence="6">
    <location>
        <begin position="769"/>
        <end position="784"/>
    </location>
</feature>
<dbReference type="Gene3D" id="1.10.1060.10">
    <property type="entry name" value="Alpha-helical ferredoxin"/>
    <property type="match status" value="1"/>
</dbReference>
<proteinExistence type="predicted"/>
<feature type="domain" description="4Fe-4S ferredoxin-type" evidence="8">
    <location>
        <begin position="385"/>
        <end position="417"/>
    </location>
</feature>
<accession>A0A378YA79</accession>
<gene>
    <name evidence="9" type="ORF">NCTC1934_01418</name>
</gene>
<dbReference type="GO" id="GO:0005886">
    <property type="term" value="C:plasma membrane"/>
    <property type="evidence" value="ECO:0007669"/>
    <property type="project" value="TreeGrafter"/>
</dbReference>
<keyword evidence="3" id="KW-0560">Oxidoreductase</keyword>
<dbReference type="SUPFAM" id="SSF46548">
    <property type="entry name" value="alpha-helical ferredoxin"/>
    <property type="match status" value="1"/>
</dbReference>
<dbReference type="Pfam" id="PF02754">
    <property type="entry name" value="CCG"/>
    <property type="match status" value="2"/>
</dbReference>
<keyword evidence="2" id="KW-0479">Metal-binding</keyword>
<evidence type="ECO:0000256" key="5">
    <source>
        <dbReference type="ARBA" id="ARBA00023014"/>
    </source>
</evidence>
<dbReference type="GO" id="GO:0016491">
    <property type="term" value="F:oxidoreductase activity"/>
    <property type="evidence" value="ECO:0007669"/>
    <property type="project" value="UniProtKB-KW"/>
</dbReference>
<evidence type="ECO:0000256" key="4">
    <source>
        <dbReference type="ARBA" id="ARBA00023004"/>
    </source>
</evidence>
<dbReference type="InterPro" id="IPR009051">
    <property type="entry name" value="Helical_ferredxn"/>
</dbReference>
<evidence type="ECO:0000256" key="7">
    <source>
        <dbReference type="SAM" id="Phobius"/>
    </source>
</evidence>
<dbReference type="InterPro" id="IPR017900">
    <property type="entry name" value="4Fe4S_Fe_S_CS"/>
</dbReference>
<evidence type="ECO:0000256" key="6">
    <source>
        <dbReference type="SAM" id="MobiDB-lite"/>
    </source>
</evidence>
<dbReference type="Proteomes" id="UP000255467">
    <property type="component" value="Unassembled WGS sequence"/>
</dbReference>
<feature type="compositionally biased region" description="Low complexity" evidence="6">
    <location>
        <begin position="1038"/>
        <end position="1047"/>
    </location>
</feature>
<keyword evidence="7" id="KW-0812">Transmembrane</keyword>
<dbReference type="PROSITE" id="PS51379">
    <property type="entry name" value="4FE4S_FER_2"/>
    <property type="match status" value="2"/>
</dbReference>
<dbReference type="InterPro" id="IPR004017">
    <property type="entry name" value="Cys_rich_dom"/>
</dbReference>
<dbReference type="STRING" id="1406858.GCA_000710895_02889"/>
<dbReference type="InterPro" id="IPR017896">
    <property type="entry name" value="4Fe4S_Fe-S-bd"/>
</dbReference>
<keyword evidence="4" id="KW-0408">Iron</keyword>
<dbReference type="PANTHER" id="PTHR43255:SF1">
    <property type="entry name" value="IRON-SULFUR-BINDING OXIDOREDUCTASE FADF-RELATED"/>
    <property type="match status" value="1"/>
</dbReference>
<keyword evidence="5" id="KW-0411">Iron-sulfur</keyword>
<feature type="transmembrane region" description="Helical" evidence="7">
    <location>
        <begin position="6"/>
        <end position="28"/>
    </location>
</feature>
<dbReference type="OrthoDB" id="9794954at2"/>
<feature type="compositionally biased region" description="Low complexity" evidence="6">
    <location>
        <begin position="803"/>
        <end position="901"/>
    </location>
</feature>
<sequence>MNALTVTLGAIGATLSLLCWASFVGGVANIARTVMVGQPAPDRWRPFFPRFKQMLVEFLAHTRMNKFRTVGWAHWLVMIGFLGGFILFFEAYGQTFNPEFHWPIFGDWAVYHLWDEILGIGTVVGIVTLIVIRQLNHPRMPERLSRFSGSKFGPAYTIEAIVLVEGLGMILVKAGKIATYGHANPATDFFTMRVAELLPASGVMISIFAFVKLMSGSLFLLLVGRNLTWGVAWHRFAAFPNIYFKREDDGDVALGAAKPMMSGGKAIDMETADPDNDTFGVGKFEDFSWKDILDVTTCTECGRCQSQCPAWNTGKPLSPKLLIMSLRDHGYAKAPYLLAGGRKDMGGDEVGLVDAEGKPDEAKLAKISEAARTEAERPLVGGEDVHGVIDPEVLWSCTTCGACVEQCPVDIEHVDHIIDMRRYQVLIESEFPSELAGLFKNLENKGNPWGQNAKDRLNWINELDFDIPVFGQDAESFDGYEYLFWVGCAGAYEDRAKKTTKAVAELLATAGVKFMVLGQEETCTGDSARRAGNEFLFQQLAMQNIEVLNSVFEGVEQSKKKIVVTCAHCFNALNNEYPQVGGTYEVVHHTQLLNRLVRAKQLIPVSPVAQNVTYHDPCYLGRHNKIYNAPRELMDASGSTLVEMPRHGERSMCCGAGGARMWMEEQLGKRINIDRVDEALDTLSGGNEPSMIATGCPFCRVMLTDGVTARKDGGEVGQGVEVVDVAQLMLQAIDRVEPATLSENLKVVQEPKSAPAPEPVAEPEPEPEPVTAEAAAPAAPAVKPAGGGLGMKGGAKAPGGKGLAMKGGLKAPGAKAAPAESAAPAEASEAPAAPAKGLAMKGPAKAPGKGLQMKGGLKAPGAKAPAESAAQPAESADAAPASEAPATPAAKPGGLAMKGGLKAPGGKGLAMKGAAKAPGKAAPAQDAAPAEAAPAESATAESATESAAAPAESSSAAPAEAKPSIAPKGLAMKSGLKRPGPKAPGAKAAPAAEAPAAPADPAPAEADAPAAASEPKAAEGGSEDSGTAESTGASEGNGAAKPPAAKPGGLGFKSNAKAPGRKS</sequence>
<keyword evidence="10" id="KW-1185">Reference proteome</keyword>
<evidence type="ECO:0000256" key="3">
    <source>
        <dbReference type="ARBA" id="ARBA00023002"/>
    </source>
</evidence>
<keyword evidence="7" id="KW-0472">Membrane</keyword>
<dbReference type="PROSITE" id="PS00198">
    <property type="entry name" value="4FE4S_FER_1"/>
    <property type="match status" value="1"/>
</dbReference>
<organism evidence="9 10">
    <name type="scientific">Nocardia otitidiscaviarum</name>
    <dbReference type="NCBI Taxonomy" id="1823"/>
    <lineage>
        <taxon>Bacteria</taxon>
        <taxon>Bacillati</taxon>
        <taxon>Actinomycetota</taxon>
        <taxon>Actinomycetes</taxon>
        <taxon>Mycobacteriales</taxon>
        <taxon>Nocardiaceae</taxon>
        <taxon>Nocardia</taxon>
    </lineage>
</organism>
<feature type="transmembrane region" description="Helical" evidence="7">
    <location>
        <begin position="113"/>
        <end position="132"/>
    </location>
</feature>
<feature type="compositionally biased region" description="Gly residues" evidence="6">
    <location>
        <begin position="785"/>
        <end position="802"/>
    </location>
</feature>